<dbReference type="OrthoDB" id="4578588at2"/>
<dbReference type="HOGENOM" id="CLU_168032_1_0_11"/>
<proteinExistence type="predicted"/>
<reference evidence="1 2" key="1">
    <citation type="journal article" date="2009" name="Stand. Genomic Sci.">
        <title>Complete genome sequence of Stackebrandtia nassauensis type strain (LLR-40K-21).</title>
        <authorList>
            <person name="Munk C."/>
            <person name="Lapidus A."/>
            <person name="Copeland A."/>
            <person name="Jando M."/>
            <person name="Mayilraj S."/>
            <person name="Glavina Del Rio T."/>
            <person name="Nolan M."/>
            <person name="Chen F."/>
            <person name="Lucas S."/>
            <person name="Tice H."/>
            <person name="Cheng J.F."/>
            <person name="Han C."/>
            <person name="Detter J.C."/>
            <person name="Bruce D."/>
            <person name="Goodwin L."/>
            <person name="Chain P."/>
            <person name="Pitluck S."/>
            <person name="Goker M."/>
            <person name="Ovchinikova G."/>
            <person name="Pati A."/>
            <person name="Ivanova N."/>
            <person name="Mavromatis K."/>
            <person name="Chen A."/>
            <person name="Palaniappan K."/>
            <person name="Land M."/>
            <person name="Hauser L."/>
            <person name="Chang Y.J."/>
            <person name="Jeffries C.D."/>
            <person name="Bristow J."/>
            <person name="Eisen J.A."/>
            <person name="Markowitz V."/>
            <person name="Hugenholtz P."/>
            <person name="Kyrpides N.C."/>
            <person name="Klenk H.P."/>
        </authorList>
    </citation>
    <scope>NUCLEOTIDE SEQUENCE [LARGE SCALE GENOMIC DNA]</scope>
    <source>
        <strain evidence="2">DSM 44728 / CIP 108903 / NRRL B-16338 / NBRC 102104 / LLR-40K-21</strain>
    </source>
</reference>
<evidence type="ECO:0000313" key="2">
    <source>
        <dbReference type="Proteomes" id="UP000000844"/>
    </source>
</evidence>
<dbReference type="AlphaFoldDB" id="D3PU33"/>
<dbReference type="STRING" id="446470.Snas_1270"/>
<dbReference type="EMBL" id="CP001778">
    <property type="protein sequence ID" value="ADD40979.1"/>
    <property type="molecule type" value="Genomic_DNA"/>
</dbReference>
<name>D3PU33_STANL</name>
<gene>
    <name evidence="1" type="ordered locus">Snas_1270</name>
</gene>
<sequence length="93" mass="10753">MSYILIRQKFTDYTQWRASFDAMADERQRHGLRNVVVTRNRDDQDEVVVLFEITDPAAVREYLHGGDLKAAWKRGTVIPETNQVTFLDDAAPL</sequence>
<dbReference type="eggNOG" id="ENOG5033A4B">
    <property type="taxonomic scope" value="Bacteria"/>
</dbReference>
<evidence type="ECO:0008006" key="3">
    <source>
        <dbReference type="Google" id="ProtNLM"/>
    </source>
</evidence>
<dbReference type="RefSeq" id="WP_013016550.1">
    <property type="nucleotide sequence ID" value="NC_013947.1"/>
</dbReference>
<keyword evidence="2" id="KW-1185">Reference proteome</keyword>
<dbReference type="Proteomes" id="UP000000844">
    <property type="component" value="Chromosome"/>
</dbReference>
<protein>
    <recommendedName>
        <fullName evidence="3">Cyclase</fullName>
    </recommendedName>
</protein>
<organism evidence="1 2">
    <name type="scientific">Stackebrandtia nassauensis (strain DSM 44728 / CIP 108903 / NRRL B-16338 / NBRC 102104 / LLR-40K-21)</name>
    <dbReference type="NCBI Taxonomy" id="446470"/>
    <lineage>
        <taxon>Bacteria</taxon>
        <taxon>Bacillati</taxon>
        <taxon>Actinomycetota</taxon>
        <taxon>Actinomycetes</taxon>
        <taxon>Glycomycetales</taxon>
        <taxon>Glycomycetaceae</taxon>
        <taxon>Stackebrandtia</taxon>
    </lineage>
</organism>
<accession>D3PU33</accession>
<evidence type="ECO:0000313" key="1">
    <source>
        <dbReference type="EMBL" id="ADD40979.1"/>
    </source>
</evidence>
<dbReference type="KEGG" id="sna:Snas_1270"/>